<sequence>MLRRTLRTVLLCTLLVPLAACDGPGGVKLGTDWSGSQVFVLSKMSGLTTVVGIDPQRHTAEPLAVVPTQSDDNQVLSPHITRLSDGRWVVTIPKTGSTPSTLYAINTRTHGLDLIGKLQSGHTLLPMGQTAAAVTAADTSKTGKASAVLYNPGNWHAGPTVALPLDTTLAAGSASGLCIGNVTDTTTLVAVVPLPSGPAAQTVHIKGFQAQSMSCDAGNPVLGGALPKAGNAGGTPTLKLTTQDHIDVLTTSTGTVAQVSSTPTTITAAIALPRSIELIEISRTDARVLHRATVNNLNTVQGMRQTPAGTWILTSDNTAVAVDLAEGTSTTFALPGDLLDAG</sequence>
<dbReference type="RefSeq" id="WP_380540553.1">
    <property type="nucleotide sequence ID" value="NZ_JBHFAB010000023.1"/>
</dbReference>
<feature type="signal peptide" evidence="1">
    <location>
        <begin position="1"/>
        <end position="22"/>
    </location>
</feature>
<protein>
    <recommendedName>
        <fullName evidence="4">Lipoprotein LpqB beta-propeller domain-containing protein</fullName>
    </recommendedName>
</protein>
<feature type="chain" id="PRO_5046398138" description="Lipoprotein LpqB beta-propeller domain-containing protein" evidence="1">
    <location>
        <begin position="23"/>
        <end position="342"/>
    </location>
</feature>
<evidence type="ECO:0000313" key="2">
    <source>
        <dbReference type="EMBL" id="MFC1420056.1"/>
    </source>
</evidence>
<keyword evidence="3" id="KW-1185">Reference proteome</keyword>
<dbReference type="Proteomes" id="UP001592531">
    <property type="component" value="Unassembled WGS sequence"/>
</dbReference>
<gene>
    <name evidence="2" type="ORF">ACEZDE_25960</name>
</gene>
<proteinExistence type="predicted"/>
<dbReference type="EMBL" id="JBHFAB010000023">
    <property type="protein sequence ID" value="MFC1420056.1"/>
    <property type="molecule type" value="Genomic_DNA"/>
</dbReference>
<evidence type="ECO:0000313" key="3">
    <source>
        <dbReference type="Proteomes" id="UP001592531"/>
    </source>
</evidence>
<evidence type="ECO:0000256" key="1">
    <source>
        <dbReference type="SAM" id="SignalP"/>
    </source>
</evidence>
<accession>A0ABV6W226</accession>
<comment type="caution">
    <text evidence="2">The sequence shown here is derived from an EMBL/GenBank/DDBJ whole genome shotgun (WGS) entry which is preliminary data.</text>
</comment>
<reference evidence="2 3" key="1">
    <citation type="submission" date="2024-09" db="EMBL/GenBank/DDBJ databases">
        <authorList>
            <person name="Lee S.D."/>
        </authorList>
    </citation>
    <scope>NUCLEOTIDE SEQUENCE [LARGE SCALE GENOMIC DNA]</scope>
    <source>
        <strain evidence="2 3">N8-3</strain>
    </source>
</reference>
<evidence type="ECO:0008006" key="4">
    <source>
        <dbReference type="Google" id="ProtNLM"/>
    </source>
</evidence>
<organism evidence="2 3">
    <name type="scientific">Streptacidiphilus cavernicola</name>
    <dbReference type="NCBI Taxonomy" id="3342716"/>
    <lineage>
        <taxon>Bacteria</taxon>
        <taxon>Bacillati</taxon>
        <taxon>Actinomycetota</taxon>
        <taxon>Actinomycetes</taxon>
        <taxon>Kitasatosporales</taxon>
        <taxon>Streptomycetaceae</taxon>
        <taxon>Streptacidiphilus</taxon>
    </lineage>
</organism>
<keyword evidence="1" id="KW-0732">Signal</keyword>
<name>A0ABV6W226_9ACTN</name>